<dbReference type="InterPro" id="IPR018247">
    <property type="entry name" value="EF_Hand_1_Ca_BS"/>
</dbReference>
<dbReference type="PROSITE" id="PS00018">
    <property type="entry name" value="EF_HAND_1"/>
    <property type="match status" value="1"/>
</dbReference>
<keyword evidence="8" id="KW-0812">Transmembrane</keyword>
<feature type="region of interest" description="Disordered" evidence="7">
    <location>
        <begin position="609"/>
        <end position="636"/>
    </location>
</feature>
<proteinExistence type="predicted"/>
<evidence type="ECO:0000256" key="3">
    <source>
        <dbReference type="ARBA" id="ARBA00022771"/>
    </source>
</evidence>
<dbReference type="GO" id="GO:0016020">
    <property type="term" value="C:membrane"/>
    <property type="evidence" value="ECO:0007669"/>
    <property type="project" value="TreeGrafter"/>
</dbReference>
<dbReference type="AlphaFoldDB" id="A0A084Q8A4"/>
<keyword evidence="8" id="KW-0472">Membrane</keyword>
<dbReference type="Gene3D" id="3.30.60.90">
    <property type="match status" value="1"/>
</dbReference>
<dbReference type="OrthoDB" id="2122982at2759"/>
<name>A0A084Q8A4_STAC4</name>
<feature type="compositionally biased region" description="Polar residues" evidence="7">
    <location>
        <begin position="82"/>
        <end position="94"/>
    </location>
</feature>
<dbReference type="Pfam" id="PF00569">
    <property type="entry name" value="ZZ"/>
    <property type="match status" value="1"/>
</dbReference>
<feature type="region of interest" description="Disordered" evidence="7">
    <location>
        <begin position="43"/>
        <end position="114"/>
    </location>
</feature>
<keyword evidence="8" id="KW-1133">Transmembrane helix</keyword>
<dbReference type="CDD" id="cd00051">
    <property type="entry name" value="EFh"/>
    <property type="match status" value="1"/>
</dbReference>
<evidence type="ECO:0000256" key="4">
    <source>
        <dbReference type="ARBA" id="ARBA00022833"/>
    </source>
</evidence>
<dbReference type="InterPro" id="IPR000433">
    <property type="entry name" value="Znf_ZZ"/>
</dbReference>
<evidence type="ECO:0000313" key="12">
    <source>
        <dbReference type="Proteomes" id="UP000028524"/>
    </source>
</evidence>
<evidence type="ECO:0000259" key="10">
    <source>
        <dbReference type="PROSITE" id="PS50222"/>
    </source>
</evidence>
<dbReference type="InParanoid" id="A0A084Q8A4"/>
<keyword evidence="12" id="KW-1185">Reference proteome</keyword>
<dbReference type="Proteomes" id="UP000028524">
    <property type="component" value="Unassembled WGS sequence"/>
</dbReference>
<evidence type="ECO:0000256" key="2">
    <source>
        <dbReference type="ARBA" id="ARBA00022737"/>
    </source>
</evidence>
<evidence type="ECO:0000256" key="5">
    <source>
        <dbReference type="ARBA" id="ARBA00022837"/>
    </source>
</evidence>
<dbReference type="CDD" id="cd02340">
    <property type="entry name" value="ZZ_NBR1_like"/>
    <property type="match status" value="1"/>
</dbReference>
<gene>
    <name evidence="11" type="ORF">S40285_07576</name>
</gene>
<dbReference type="GO" id="GO:0005509">
    <property type="term" value="F:calcium ion binding"/>
    <property type="evidence" value="ECO:0007669"/>
    <property type="project" value="InterPro"/>
</dbReference>
<feature type="domain" description="ZZ-type" evidence="9">
    <location>
        <begin position="142"/>
        <end position="194"/>
    </location>
</feature>
<feature type="compositionally biased region" description="Acidic residues" evidence="7">
    <location>
        <begin position="511"/>
        <end position="522"/>
    </location>
</feature>
<dbReference type="PANTHER" id="PTHR23055:SF187">
    <property type="entry name" value="EF HAND DOMAIN PROTEIN (AFU_ORTHOLOGUE AFUA_6G07310)"/>
    <property type="match status" value="1"/>
</dbReference>
<organism evidence="11 12">
    <name type="scientific">Stachybotrys chlorohalonatus (strain IBT 40285)</name>
    <dbReference type="NCBI Taxonomy" id="1283841"/>
    <lineage>
        <taxon>Eukaryota</taxon>
        <taxon>Fungi</taxon>
        <taxon>Dikarya</taxon>
        <taxon>Ascomycota</taxon>
        <taxon>Pezizomycotina</taxon>
        <taxon>Sordariomycetes</taxon>
        <taxon>Hypocreomycetidae</taxon>
        <taxon>Hypocreales</taxon>
        <taxon>Stachybotryaceae</taxon>
        <taxon>Stachybotrys</taxon>
    </lineage>
</organism>
<accession>A0A084Q8A4</accession>
<evidence type="ECO:0000259" key="9">
    <source>
        <dbReference type="PROSITE" id="PS50135"/>
    </source>
</evidence>
<dbReference type="Gene3D" id="1.10.238.10">
    <property type="entry name" value="EF-hand"/>
    <property type="match status" value="1"/>
</dbReference>
<evidence type="ECO:0000313" key="11">
    <source>
        <dbReference type="EMBL" id="KFA60189.1"/>
    </source>
</evidence>
<feature type="compositionally biased region" description="Basic and acidic residues" evidence="7">
    <location>
        <begin position="548"/>
        <end position="561"/>
    </location>
</feature>
<dbReference type="PROSITE" id="PS50222">
    <property type="entry name" value="EF_HAND_2"/>
    <property type="match status" value="1"/>
</dbReference>
<feature type="region of interest" description="Disordered" evidence="7">
    <location>
        <begin position="703"/>
        <end position="724"/>
    </location>
</feature>
<dbReference type="PROSITE" id="PS01357">
    <property type="entry name" value="ZF_ZZ_1"/>
    <property type="match status" value="1"/>
</dbReference>
<dbReference type="SUPFAM" id="SSF47473">
    <property type="entry name" value="EF-hand"/>
    <property type="match status" value="1"/>
</dbReference>
<feature type="compositionally biased region" description="Low complexity" evidence="7">
    <location>
        <begin position="67"/>
        <end position="76"/>
    </location>
</feature>
<dbReference type="STRING" id="1283841.A0A084Q8A4"/>
<dbReference type="InterPro" id="IPR043145">
    <property type="entry name" value="Znf_ZZ_sf"/>
</dbReference>
<dbReference type="GO" id="GO:0008270">
    <property type="term" value="F:zinc ion binding"/>
    <property type="evidence" value="ECO:0007669"/>
    <property type="project" value="UniProtKB-KW"/>
</dbReference>
<dbReference type="GO" id="GO:0005829">
    <property type="term" value="C:cytosol"/>
    <property type="evidence" value="ECO:0007669"/>
    <property type="project" value="TreeGrafter"/>
</dbReference>
<dbReference type="EMBL" id="KL660944">
    <property type="protein sequence ID" value="KFA60189.1"/>
    <property type="molecule type" value="Genomic_DNA"/>
</dbReference>
<evidence type="ECO:0000256" key="7">
    <source>
        <dbReference type="SAM" id="MobiDB-lite"/>
    </source>
</evidence>
<keyword evidence="5" id="KW-0106">Calcium</keyword>
<keyword evidence="1" id="KW-0479">Metal-binding</keyword>
<dbReference type="InterPro" id="IPR028846">
    <property type="entry name" value="Recoverin"/>
</dbReference>
<evidence type="ECO:0008006" key="13">
    <source>
        <dbReference type="Google" id="ProtNLM"/>
    </source>
</evidence>
<evidence type="ECO:0000256" key="6">
    <source>
        <dbReference type="PROSITE-ProRule" id="PRU00228"/>
    </source>
</evidence>
<dbReference type="SMART" id="SM00291">
    <property type="entry name" value="ZnF_ZZ"/>
    <property type="match status" value="1"/>
</dbReference>
<dbReference type="OMA" id="DEWWNDP"/>
<feature type="region of interest" description="Disordered" evidence="7">
    <location>
        <begin position="447"/>
        <end position="466"/>
    </location>
</feature>
<dbReference type="InterPro" id="IPR002048">
    <property type="entry name" value="EF_hand_dom"/>
</dbReference>
<feature type="domain" description="EF-hand" evidence="10">
    <location>
        <begin position="314"/>
        <end position="349"/>
    </location>
</feature>
<dbReference type="SMART" id="SM00054">
    <property type="entry name" value="EFh"/>
    <property type="match status" value="2"/>
</dbReference>
<dbReference type="SUPFAM" id="SSF57850">
    <property type="entry name" value="RING/U-box"/>
    <property type="match status" value="1"/>
</dbReference>
<dbReference type="InterPro" id="IPR011992">
    <property type="entry name" value="EF-hand-dom_pair"/>
</dbReference>
<protein>
    <recommendedName>
        <fullName evidence="13">ZZ-type domain-containing protein</fullName>
    </recommendedName>
</protein>
<feature type="region of interest" description="Disordered" evidence="7">
    <location>
        <begin position="498"/>
        <end position="569"/>
    </location>
</feature>
<feature type="compositionally biased region" description="Basic residues" evidence="7">
    <location>
        <begin position="51"/>
        <end position="66"/>
    </location>
</feature>
<evidence type="ECO:0000256" key="8">
    <source>
        <dbReference type="SAM" id="Phobius"/>
    </source>
</evidence>
<feature type="transmembrane region" description="Helical" evidence="8">
    <location>
        <begin position="16"/>
        <end position="34"/>
    </location>
</feature>
<sequence length="883" mass="99244">MWPSTPSVDSFTRPRLAVALISAVAAASVGYYAYQYHLQLSPAAPASSGRGLRRSNAVRRSHRPRRSGTASTSSSSNFVGDENQNPDGNTQGDNQPARDESGLEEWWNDPGALPGSQRAGHNIVNLLFRVSEDNARRNGCVHRGCQCNACGVIPIRGIRYRCANCADFDLCETCEAQGMHNKTHIFYKVKVPAPPFGARKMQPVWYTGDPSSCPHNLPKALISKLSRTTGFERPELEAFWEQWTFMACTEWRDDPDELCIAMDRKTFERCLVPTGGSRHAAPNLIHDRMFAFYDYNDDGLIGFTEFLVGLSYRKQQDKLRKVFEGYDIDADGYVSRRDFLRMFRAYYVLYKQMHRDILDGLSDEALGNQEAHTLITSRQPLSSHFGREGRLPEAENSLRFEGKTLNPDGSVDVAPGYENVVVEDQTDTAGRSDILTSLFAFAVDEEDQPAPPPLVTHDDEDNDWRTVSQFNNPEVTRAYARALLNPPSTLDEIPQVLLGATGDGGHISEPEWLDDDSDEENSNGEGPSQRPVPAPSGTRVSESQMRAEALERSRRKDIQREQHRRAMARDALHDRWKRRQFYLDEEEGGSPPEDWSEGEDILESNSKAPEHARSPHLYNHNGSSSKAAATELEEDEPIHEELPSFLMPEAEHDAGKEILYQVTQQAFNELLDSIFKPAEDLAVQAAETKEVRQRFKHILDVTPLHEPKDDDGIPSTPPANSETKNVAEKTLGELLAEIGFEVKSPEPVEEDTLPFVLSPMKISTHRAPDEVETVAHVDFTWPQFRPNSDALDPSIPTLGPYYPVTGSSETKNGTEQTPEQAEYVPTPTELQYWKRLEKAEATASERGGWGLLTFEEFEAIYHEQEEQGNRLDYLGSWIDFCIR</sequence>
<dbReference type="HOGENOM" id="CLU_009681_1_0_1"/>
<dbReference type="PANTHER" id="PTHR23055">
    <property type="entry name" value="CALCIUM BINDING PROTEINS"/>
    <property type="match status" value="1"/>
</dbReference>
<keyword evidence="3 6" id="KW-0863">Zinc-finger</keyword>
<dbReference type="PROSITE" id="PS50135">
    <property type="entry name" value="ZF_ZZ_2"/>
    <property type="match status" value="1"/>
</dbReference>
<evidence type="ECO:0000256" key="1">
    <source>
        <dbReference type="ARBA" id="ARBA00022723"/>
    </source>
</evidence>
<keyword evidence="4" id="KW-0862">Zinc</keyword>
<keyword evidence="2" id="KW-0677">Repeat</keyword>
<reference evidence="11 12" key="1">
    <citation type="journal article" date="2014" name="BMC Genomics">
        <title>Comparative genome sequencing reveals chemotype-specific gene clusters in the toxigenic black mold Stachybotrys.</title>
        <authorList>
            <person name="Semeiks J."/>
            <person name="Borek D."/>
            <person name="Otwinowski Z."/>
            <person name="Grishin N.V."/>
        </authorList>
    </citation>
    <scope>NUCLEOTIDE SEQUENCE [LARGE SCALE GENOMIC DNA]</scope>
    <source>
        <strain evidence="11 12">IBT 40285</strain>
    </source>
</reference>